<reference evidence="2 3" key="1">
    <citation type="journal article" date="2014" name="Agronomy (Basel)">
        <title>A Draft Genome Sequence for Ensete ventricosum, the Drought-Tolerant Tree Against Hunger.</title>
        <authorList>
            <person name="Harrison J."/>
            <person name="Moore K.A."/>
            <person name="Paszkiewicz K."/>
            <person name="Jones T."/>
            <person name="Grant M."/>
            <person name="Ambacheew D."/>
            <person name="Muzemil S."/>
            <person name="Studholme D.J."/>
        </authorList>
    </citation>
    <scope>NUCLEOTIDE SEQUENCE [LARGE SCALE GENOMIC DNA]</scope>
</reference>
<dbReference type="EMBL" id="AMZH03023665">
    <property type="protein sequence ID" value="RRT36395.1"/>
    <property type="molecule type" value="Genomic_DNA"/>
</dbReference>
<evidence type="ECO:0000313" key="3">
    <source>
        <dbReference type="Proteomes" id="UP000287651"/>
    </source>
</evidence>
<comment type="caution">
    <text evidence="2">The sequence shown here is derived from an EMBL/GenBank/DDBJ whole genome shotgun (WGS) entry which is preliminary data.</text>
</comment>
<feature type="compositionally biased region" description="Basic and acidic residues" evidence="1">
    <location>
        <begin position="13"/>
        <end position="22"/>
    </location>
</feature>
<protein>
    <submittedName>
        <fullName evidence="2">Uncharacterized protein</fullName>
    </submittedName>
</protein>
<dbReference type="Proteomes" id="UP000287651">
    <property type="component" value="Unassembled WGS sequence"/>
</dbReference>
<gene>
    <name evidence="2" type="ORF">B296_00057174</name>
</gene>
<feature type="region of interest" description="Disordered" evidence="1">
    <location>
        <begin position="1"/>
        <end position="39"/>
    </location>
</feature>
<feature type="compositionally biased region" description="Basic residues" evidence="1">
    <location>
        <begin position="1"/>
        <end position="12"/>
    </location>
</feature>
<name>A0A426XA79_ENSVE</name>
<dbReference type="AlphaFoldDB" id="A0A426XA79"/>
<accession>A0A426XA79</accession>
<proteinExistence type="predicted"/>
<evidence type="ECO:0000313" key="2">
    <source>
        <dbReference type="EMBL" id="RRT36395.1"/>
    </source>
</evidence>
<organism evidence="2 3">
    <name type="scientific">Ensete ventricosum</name>
    <name type="common">Abyssinian banana</name>
    <name type="synonym">Musa ensete</name>
    <dbReference type="NCBI Taxonomy" id="4639"/>
    <lineage>
        <taxon>Eukaryota</taxon>
        <taxon>Viridiplantae</taxon>
        <taxon>Streptophyta</taxon>
        <taxon>Embryophyta</taxon>
        <taxon>Tracheophyta</taxon>
        <taxon>Spermatophyta</taxon>
        <taxon>Magnoliopsida</taxon>
        <taxon>Liliopsida</taxon>
        <taxon>Zingiberales</taxon>
        <taxon>Musaceae</taxon>
        <taxon>Ensete</taxon>
    </lineage>
</organism>
<evidence type="ECO:0000256" key="1">
    <source>
        <dbReference type="SAM" id="MobiDB-lite"/>
    </source>
</evidence>
<sequence>MFQERKRGRMLSRRGELRRSEEERGEDGGCDEGEKREGKAMTAVVVVEEEEEEEVEGCFRVRGVCDNKGGREREEIEISRNSSPEEDFVAAATICRGKGHSHCSPERKTSL</sequence>